<evidence type="ECO:0000259" key="12">
    <source>
        <dbReference type="Pfam" id="PF02768"/>
    </source>
</evidence>
<dbReference type="Pfam" id="PF02767">
    <property type="entry name" value="DNA_pol3_beta_2"/>
    <property type="match status" value="1"/>
</dbReference>
<dbReference type="InterPro" id="IPR022635">
    <property type="entry name" value="DNA_polIII_beta_C"/>
</dbReference>
<dbReference type="InterPro" id="IPR046938">
    <property type="entry name" value="DNA_clamp_sf"/>
</dbReference>
<keyword evidence="5 9" id="KW-0548">Nucleotidyltransferase</keyword>
<organism evidence="13 14">
    <name type="scientific">Candidatus Chisholmbacteria bacterium RIFCSPHIGHO2_01_FULL_52_32</name>
    <dbReference type="NCBI Taxonomy" id="1797591"/>
    <lineage>
        <taxon>Bacteria</taxon>
        <taxon>Candidatus Chisholmiibacteriota</taxon>
    </lineage>
</organism>
<dbReference type="Gene3D" id="3.70.10.10">
    <property type="match status" value="1"/>
</dbReference>
<dbReference type="PANTHER" id="PTHR30478">
    <property type="entry name" value="DNA POLYMERASE III SUBUNIT BETA"/>
    <property type="match status" value="1"/>
</dbReference>
<dbReference type="SMART" id="SM00480">
    <property type="entry name" value="POL3Bc"/>
    <property type="match status" value="1"/>
</dbReference>
<dbReference type="SUPFAM" id="SSF55979">
    <property type="entry name" value="DNA clamp"/>
    <property type="match status" value="3"/>
</dbReference>
<evidence type="ECO:0000256" key="6">
    <source>
        <dbReference type="ARBA" id="ARBA00022705"/>
    </source>
</evidence>
<feature type="domain" description="DNA polymerase III beta sliding clamp N-terminal" evidence="10">
    <location>
        <begin position="1"/>
        <end position="117"/>
    </location>
</feature>
<comment type="function">
    <text evidence="9">Confers DNA tethering and processivity to DNA polymerases and other proteins. Acts as a clamp, forming a ring around DNA (a reaction catalyzed by the clamp-loading complex) which diffuses in an ATP-independent manner freely and bidirectionally along dsDNA. Initially characterized for its ability to contact the catalytic subunit of DNA polymerase III (Pol III), a complex, multichain enzyme responsible for most of the replicative synthesis in bacteria; Pol III exhibits 3'-5' exonuclease proofreading activity. The beta chain is required for initiation of replication as well as for processivity of DNA replication.</text>
</comment>
<dbReference type="PANTHER" id="PTHR30478:SF0">
    <property type="entry name" value="BETA SLIDING CLAMP"/>
    <property type="match status" value="1"/>
</dbReference>
<dbReference type="PIRSF" id="PIRSF000804">
    <property type="entry name" value="DNA_pol_III_b"/>
    <property type="match status" value="1"/>
</dbReference>
<proteinExistence type="inferred from homology"/>
<dbReference type="GO" id="GO:0003677">
    <property type="term" value="F:DNA binding"/>
    <property type="evidence" value="ECO:0007669"/>
    <property type="project" value="UniProtKB-UniRule"/>
</dbReference>
<evidence type="ECO:0000256" key="4">
    <source>
        <dbReference type="ARBA" id="ARBA00022679"/>
    </source>
</evidence>
<keyword evidence="6 9" id="KW-0235">DNA replication</keyword>
<evidence type="ECO:0000256" key="7">
    <source>
        <dbReference type="ARBA" id="ARBA00022932"/>
    </source>
</evidence>
<dbReference type="Proteomes" id="UP000179233">
    <property type="component" value="Unassembled WGS sequence"/>
</dbReference>
<comment type="subunit">
    <text evidence="9">Forms a ring-shaped head-to-tail homodimer around DNA.</text>
</comment>
<comment type="caution">
    <text evidence="13">The sequence shown here is derived from an EMBL/GenBank/DDBJ whole genome shotgun (WGS) entry which is preliminary data.</text>
</comment>
<evidence type="ECO:0000256" key="8">
    <source>
        <dbReference type="ARBA" id="ARBA00023125"/>
    </source>
</evidence>
<dbReference type="InterPro" id="IPR022637">
    <property type="entry name" value="DNA_polIII_beta_cen"/>
</dbReference>
<keyword evidence="3 9" id="KW-0963">Cytoplasm</keyword>
<dbReference type="GO" id="GO:0008408">
    <property type="term" value="F:3'-5' exonuclease activity"/>
    <property type="evidence" value="ECO:0007669"/>
    <property type="project" value="InterPro"/>
</dbReference>
<evidence type="ECO:0000256" key="1">
    <source>
        <dbReference type="ARBA" id="ARBA00004496"/>
    </source>
</evidence>
<keyword evidence="7 9" id="KW-0239">DNA-directed DNA polymerase</keyword>
<dbReference type="EMBL" id="MHCJ01000001">
    <property type="protein sequence ID" value="OGY19065.1"/>
    <property type="molecule type" value="Genomic_DNA"/>
</dbReference>
<evidence type="ECO:0000256" key="9">
    <source>
        <dbReference type="PIRNR" id="PIRNR000804"/>
    </source>
</evidence>
<dbReference type="Pfam" id="PF00712">
    <property type="entry name" value="DNA_pol3_beta"/>
    <property type="match status" value="1"/>
</dbReference>
<evidence type="ECO:0000259" key="11">
    <source>
        <dbReference type="Pfam" id="PF02767"/>
    </source>
</evidence>
<protein>
    <recommendedName>
        <fullName evidence="9">Beta sliding clamp</fullName>
    </recommendedName>
</protein>
<dbReference type="CDD" id="cd00140">
    <property type="entry name" value="beta_clamp"/>
    <property type="match status" value="1"/>
</dbReference>
<dbReference type="InterPro" id="IPR022634">
    <property type="entry name" value="DNA_polIII_beta_N"/>
</dbReference>
<dbReference type="GO" id="GO:0003887">
    <property type="term" value="F:DNA-directed DNA polymerase activity"/>
    <property type="evidence" value="ECO:0007669"/>
    <property type="project" value="UniProtKB-UniRule"/>
</dbReference>
<accession>A0A1G1VUH8</accession>
<dbReference type="GO" id="GO:0005737">
    <property type="term" value="C:cytoplasm"/>
    <property type="evidence" value="ECO:0007669"/>
    <property type="project" value="UniProtKB-SubCell"/>
</dbReference>
<evidence type="ECO:0000256" key="2">
    <source>
        <dbReference type="ARBA" id="ARBA00010752"/>
    </source>
</evidence>
<keyword evidence="8" id="KW-0238">DNA-binding</keyword>
<dbReference type="GO" id="GO:0006271">
    <property type="term" value="P:DNA strand elongation involved in DNA replication"/>
    <property type="evidence" value="ECO:0007669"/>
    <property type="project" value="TreeGrafter"/>
</dbReference>
<dbReference type="NCBIfam" id="TIGR00663">
    <property type="entry name" value="dnan"/>
    <property type="match status" value="1"/>
</dbReference>
<evidence type="ECO:0000256" key="3">
    <source>
        <dbReference type="ARBA" id="ARBA00022490"/>
    </source>
</evidence>
<evidence type="ECO:0000313" key="14">
    <source>
        <dbReference type="Proteomes" id="UP000179233"/>
    </source>
</evidence>
<sequence>MQVSVLQDKLVKGLSSVAYAVSSKPSLPILSNVLLTAKEGILQLAATDLSLGIQLRIGAKVKKEGAITVPAKVFGELVSSFPLAPVELSLEGESLRIQCGSYRARLSGIPAMEFPSLSQVSGTGEFSLPVSSFREAVERVVFAASSDETRPVLSGVLLRLEGNGLQFVATDGYRLSVVQLSSDSEKKGEKWQKALKKVVGEGLIVPARALRDVDRLADELGASEVSFGLVPEQNLLMFRLGDGEVTTRLIEGSFPNFSQVIPKEEKIVANIDRESLLRAVRAAAIFARDSANIIQWKLQKTGLTISANAPSYGEGENMVEISLSGGEGEIAFNSRYLLELLSIFPTEKIVFGMNGGLDPGVFRPASEKEAFFHLIMPVRVQK</sequence>
<dbReference type="InterPro" id="IPR001001">
    <property type="entry name" value="DNA_polIII_beta"/>
</dbReference>
<dbReference type="Pfam" id="PF02768">
    <property type="entry name" value="DNA_pol3_beta_3"/>
    <property type="match status" value="1"/>
</dbReference>
<dbReference type="Gene3D" id="3.10.150.10">
    <property type="entry name" value="DNA Polymerase III, subunit A, domain 2"/>
    <property type="match status" value="1"/>
</dbReference>
<keyword evidence="4 9" id="KW-0808">Transferase</keyword>
<reference evidence="13 14" key="1">
    <citation type="journal article" date="2016" name="Nat. Commun.">
        <title>Thousands of microbial genomes shed light on interconnected biogeochemical processes in an aquifer system.</title>
        <authorList>
            <person name="Anantharaman K."/>
            <person name="Brown C.T."/>
            <person name="Hug L.A."/>
            <person name="Sharon I."/>
            <person name="Castelle C.J."/>
            <person name="Probst A.J."/>
            <person name="Thomas B.C."/>
            <person name="Singh A."/>
            <person name="Wilkins M.J."/>
            <person name="Karaoz U."/>
            <person name="Brodie E.L."/>
            <person name="Williams K.H."/>
            <person name="Hubbard S.S."/>
            <person name="Banfield J.F."/>
        </authorList>
    </citation>
    <scope>NUCLEOTIDE SEQUENCE [LARGE SCALE GENOMIC DNA]</scope>
</reference>
<evidence type="ECO:0000313" key="13">
    <source>
        <dbReference type="EMBL" id="OGY19065.1"/>
    </source>
</evidence>
<evidence type="ECO:0000259" key="10">
    <source>
        <dbReference type="Pfam" id="PF00712"/>
    </source>
</evidence>
<evidence type="ECO:0000256" key="5">
    <source>
        <dbReference type="ARBA" id="ARBA00022695"/>
    </source>
</evidence>
<dbReference type="GO" id="GO:0009360">
    <property type="term" value="C:DNA polymerase III complex"/>
    <property type="evidence" value="ECO:0007669"/>
    <property type="project" value="InterPro"/>
</dbReference>
<comment type="similarity">
    <text evidence="2 9">Belongs to the beta sliding clamp family.</text>
</comment>
<feature type="domain" description="DNA polymerase III beta sliding clamp C-terminal" evidence="12">
    <location>
        <begin position="259"/>
        <end position="379"/>
    </location>
</feature>
<dbReference type="AlphaFoldDB" id="A0A1G1VUH8"/>
<feature type="domain" description="DNA polymerase III beta sliding clamp central" evidence="11">
    <location>
        <begin position="128"/>
        <end position="256"/>
    </location>
</feature>
<gene>
    <name evidence="13" type="ORF">A2786_06025</name>
</gene>
<comment type="subcellular location">
    <subcellularLocation>
        <location evidence="1 9">Cytoplasm</location>
    </subcellularLocation>
</comment>
<name>A0A1G1VUH8_9BACT</name>